<dbReference type="InterPro" id="IPR029058">
    <property type="entry name" value="AB_hydrolase_fold"/>
</dbReference>
<organism evidence="6 7">
    <name type="scientific">Devosia geojensis</name>
    <dbReference type="NCBI Taxonomy" id="443610"/>
    <lineage>
        <taxon>Bacteria</taxon>
        <taxon>Pseudomonadati</taxon>
        <taxon>Pseudomonadota</taxon>
        <taxon>Alphaproteobacteria</taxon>
        <taxon>Hyphomicrobiales</taxon>
        <taxon>Devosiaceae</taxon>
        <taxon>Devosia</taxon>
    </lineage>
</organism>
<feature type="active site" description="Proton acceptor" evidence="4">
    <location>
        <position position="354"/>
    </location>
</feature>
<evidence type="ECO:0000259" key="5">
    <source>
        <dbReference type="Pfam" id="PF06441"/>
    </source>
</evidence>
<comment type="similarity">
    <text evidence="1">Belongs to the peptidase S33 family.</text>
</comment>
<keyword evidence="7" id="KW-1185">Reference proteome</keyword>
<dbReference type="InterPro" id="IPR010497">
    <property type="entry name" value="Epoxide_hydro_N"/>
</dbReference>
<evidence type="ECO:0000313" key="7">
    <source>
        <dbReference type="Proteomes" id="UP000033632"/>
    </source>
</evidence>
<dbReference type="PRINTS" id="PR00412">
    <property type="entry name" value="EPOXHYDRLASE"/>
</dbReference>
<dbReference type="PANTHER" id="PTHR21661">
    <property type="entry name" value="EPOXIDE HYDROLASE 1-RELATED"/>
    <property type="match status" value="1"/>
</dbReference>
<dbReference type="EMBL" id="JZEX01000021">
    <property type="protein sequence ID" value="KKB13632.1"/>
    <property type="molecule type" value="Genomic_DNA"/>
</dbReference>
<dbReference type="Proteomes" id="UP000033632">
    <property type="component" value="Unassembled WGS sequence"/>
</dbReference>
<feature type="active site" description="Proton donor" evidence="4">
    <location>
        <position position="302"/>
    </location>
</feature>
<dbReference type="SUPFAM" id="SSF53474">
    <property type="entry name" value="alpha/beta-Hydrolases"/>
    <property type="match status" value="1"/>
</dbReference>
<protein>
    <submittedName>
        <fullName evidence="6">Epoxide hydrolase</fullName>
    </submittedName>
</protein>
<dbReference type="AlphaFoldDB" id="A0A0F5FZM0"/>
<feature type="domain" description="Epoxide hydrolase N-terminal" evidence="5">
    <location>
        <begin position="5"/>
        <end position="108"/>
    </location>
</feature>
<dbReference type="GO" id="GO:0004301">
    <property type="term" value="F:epoxide hydrolase activity"/>
    <property type="evidence" value="ECO:0007669"/>
    <property type="project" value="TreeGrafter"/>
</dbReference>
<dbReference type="InterPro" id="IPR000639">
    <property type="entry name" value="Epox_hydrolase-like"/>
</dbReference>
<sequence length="376" mass="42011">MTDIVPFKIEIPQTALTDLKERLEMTRWPVAATTDWSHGQPVHFIRELADRWLHDYDWRAHEAELNRYPQFMTQIDGQTIHFLHIKSPEPNAFPLILTHGWPSTIAEFLKVIGPLSNPRAHGLDAGIAFDLVIPSLPGYGFSGPLTQAGWDSARVAKAWDTLMKRLGYTEYGAQGGDVGALVSKELGILAPEGLRGVHLQQIFAFPNGTPGEMEKLTPFELEGFANLDMFEKYNGYQVIQSKRPGTLAYGLVDSPVAQMAWNTELFFGFEGQGVETVDRDLFLAHASIYWFTATGGSAAAIYLEDTRSGSGYREAENRTPTGVAVFPWDFRSVRTFAERANNIVHWTEMPYGGHFAATDAPDLLVADIRAFFEKVR</sequence>
<dbReference type="GO" id="GO:0097176">
    <property type="term" value="P:epoxide metabolic process"/>
    <property type="evidence" value="ECO:0007669"/>
    <property type="project" value="TreeGrafter"/>
</dbReference>
<evidence type="ECO:0000256" key="4">
    <source>
        <dbReference type="PIRSR" id="PIRSR001112-1"/>
    </source>
</evidence>
<dbReference type="InterPro" id="IPR016292">
    <property type="entry name" value="Epoxide_hydrolase"/>
</dbReference>
<feature type="active site" description="Nucleophile" evidence="4">
    <location>
        <position position="177"/>
    </location>
</feature>
<dbReference type="Pfam" id="PF06441">
    <property type="entry name" value="EHN"/>
    <property type="match status" value="1"/>
</dbReference>
<evidence type="ECO:0000313" key="6">
    <source>
        <dbReference type="EMBL" id="KKB13632.1"/>
    </source>
</evidence>
<dbReference type="RefSeq" id="WP_046106741.1">
    <property type="nucleotide sequence ID" value="NZ_JZEX01000021.1"/>
</dbReference>
<proteinExistence type="inferred from homology"/>
<dbReference type="PATRIC" id="fig|443610.3.peg.2691"/>
<dbReference type="OrthoDB" id="27092at2"/>
<evidence type="ECO:0000256" key="1">
    <source>
        <dbReference type="ARBA" id="ARBA00010088"/>
    </source>
</evidence>
<dbReference type="STRING" id="443610.VE25_01155"/>
<accession>A0A0F5FZM0</accession>
<name>A0A0F5FZM0_9HYPH</name>
<evidence type="ECO:0000256" key="2">
    <source>
        <dbReference type="ARBA" id="ARBA00022797"/>
    </source>
</evidence>
<evidence type="ECO:0000256" key="3">
    <source>
        <dbReference type="ARBA" id="ARBA00022801"/>
    </source>
</evidence>
<dbReference type="PIRSF" id="PIRSF001112">
    <property type="entry name" value="Epoxide_hydrolase"/>
    <property type="match status" value="1"/>
</dbReference>
<keyword evidence="2" id="KW-0058">Aromatic hydrocarbons catabolism</keyword>
<dbReference type="Gene3D" id="3.40.50.1820">
    <property type="entry name" value="alpha/beta hydrolase"/>
    <property type="match status" value="1"/>
</dbReference>
<reference evidence="6 7" key="1">
    <citation type="submission" date="2015-03" db="EMBL/GenBank/DDBJ databases">
        <authorList>
            <person name="Hassan Y.I."/>
            <person name="Lepp D."/>
            <person name="Li X.-Z."/>
            <person name="Zhou T."/>
        </authorList>
    </citation>
    <scope>NUCLEOTIDE SEQUENCE [LARGE SCALE GENOMIC DNA]</scope>
    <source>
        <strain evidence="6 7">BD-c194</strain>
    </source>
</reference>
<gene>
    <name evidence="6" type="ORF">VE25_01155</name>
</gene>
<dbReference type="PANTHER" id="PTHR21661:SF35">
    <property type="entry name" value="EPOXIDE HYDROLASE"/>
    <property type="match status" value="1"/>
</dbReference>
<keyword evidence="3 6" id="KW-0378">Hydrolase</keyword>
<comment type="caution">
    <text evidence="6">The sequence shown here is derived from an EMBL/GenBank/DDBJ whole genome shotgun (WGS) entry which is preliminary data.</text>
</comment>